<dbReference type="InterPro" id="IPR050059">
    <property type="entry name" value="ATP_synthase_B_chain"/>
</dbReference>
<keyword evidence="4 13" id="KW-0812">Transmembrane</keyword>
<dbReference type="GO" id="GO:0012505">
    <property type="term" value="C:endomembrane system"/>
    <property type="evidence" value="ECO:0007669"/>
    <property type="project" value="UniProtKB-SubCell"/>
</dbReference>
<dbReference type="OrthoDB" id="282095at2"/>
<feature type="region of interest" description="Disordered" evidence="15">
    <location>
        <begin position="245"/>
        <end position="264"/>
    </location>
</feature>
<feature type="transmembrane region" description="Helical" evidence="13">
    <location>
        <begin position="6"/>
        <end position="22"/>
    </location>
</feature>
<dbReference type="GO" id="GO:0045259">
    <property type="term" value="C:proton-transporting ATP synthase complex"/>
    <property type="evidence" value="ECO:0007669"/>
    <property type="project" value="UniProtKB-KW"/>
</dbReference>
<dbReference type="Pfam" id="PF00430">
    <property type="entry name" value="ATP-synt_B"/>
    <property type="match status" value="1"/>
</dbReference>
<name>A0A0C1EYU7_9FLAO</name>
<dbReference type="STRING" id="266749.SAMN05421876_11643"/>
<evidence type="ECO:0000256" key="5">
    <source>
        <dbReference type="ARBA" id="ARBA00022781"/>
    </source>
</evidence>
<dbReference type="AlphaFoldDB" id="A0A0C1EYU7"/>
<evidence type="ECO:0000256" key="9">
    <source>
        <dbReference type="ARBA" id="ARBA00023310"/>
    </source>
</evidence>
<evidence type="ECO:0000256" key="6">
    <source>
        <dbReference type="ARBA" id="ARBA00022989"/>
    </source>
</evidence>
<feature type="coiled-coil region" evidence="14">
    <location>
        <begin position="38"/>
        <end position="65"/>
    </location>
</feature>
<dbReference type="GO" id="GO:0046961">
    <property type="term" value="F:proton-transporting ATPase activity, rotational mechanism"/>
    <property type="evidence" value="ECO:0007669"/>
    <property type="project" value="TreeGrafter"/>
</dbReference>
<dbReference type="HAMAP" id="MF_01398">
    <property type="entry name" value="ATP_synth_b_bprime"/>
    <property type="match status" value="1"/>
</dbReference>
<evidence type="ECO:0000256" key="12">
    <source>
        <dbReference type="ARBA" id="ARBA00037847"/>
    </source>
</evidence>
<comment type="subunit">
    <text evidence="13">F-type ATPases have 2 components, F(1) - the catalytic core - and F(0) - the membrane proton channel. F(1) has five subunits: alpha(3), beta(3), gamma(1), delta(1), epsilon(1). F(0) has three main subunits: a(1), b(2) and c(10-14). The alpha and beta chains form an alternating ring which encloses part of the gamma chain. F(1) is attached to F(0) by a central stalk formed by the gamma and epsilon chains, while a peripheral stalk is formed by the delta and b chains.</text>
</comment>
<evidence type="ECO:0000256" key="7">
    <source>
        <dbReference type="ARBA" id="ARBA00023065"/>
    </source>
</evidence>
<evidence type="ECO:0000256" key="14">
    <source>
        <dbReference type="SAM" id="Coils"/>
    </source>
</evidence>
<dbReference type="PANTHER" id="PTHR33445:SF2">
    <property type="entry name" value="ATP SYNTHASE SUBUNIT B', CHLOROPLASTIC"/>
    <property type="match status" value="1"/>
</dbReference>
<keyword evidence="3 13" id="KW-0138">CF(0)</keyword>
<keyword evidence="8 13" id="KW-0472">Membrane</keyword>
<evidence type="ECO:0000256" key="3">
    <source>
        <dbReference type="ARBA" id="ARBA00022547"/>
    </source>
</evidence>
<keyword evidence="14" id="KW-0175">Coiled coil</keyword>
<keyword evidence="2 13" id="KW-0813">Transport</keyword>
<evidence type="ECO:0000313" key="17">
    <source>
        <dbReference type="Proteomes" id="UP000031473"/>
    </source>
</evidence>
<dbReference type="EMBL" id="JSYL01000015">
    <property type="protein sequence ID" value="KIA86012.1"/>
    <property type="molecule type" value="Genomic_DNA"/>
</dbReference>
<comment type="similarity">
    <text evidence="1 13">Belongs to the ATPase B chain family.</text>
</comment>
<accession>A0A0C1EYU7</accession>
<dbReference type="GO" id="GO:0005886">
    <property type="term" value="C:plasma membrane"/>
    <property type="evidence" value="ECO:0007669"/>
    <property type="project" value="UniProtKB-SubCell"/>
</dbReference>
<keyword evidence="6 13" id="KW-1133">Transmembrane helix</keyword>
<feature type="compositionally biased region" description="Basic and acidic residues" evidence="15">
    <location>
        <begin position="249"/>
        <end position="264"/>
    </location>
</feature>
<keyword evidence="5 13" id="KW-0375">Hydrogen ion transport</keyword>
<keyword evidence="17" id="KW-1185">Reference proteome</keyword>
<comment type="subcellular location">
    <subcellularLocation>
        <location evidence="13">Cell membrane</location>
        <topology evidence="13">Single-pass membrane protein</topology>
    </subcellularLocation>
    <subcellularLocation>
        <location evidence="12">Endomembrane system</location>
        <topology evidence="12">Single-pass membrane protein</topology>
    </subcellularLocation>
</comment>
<protein>
    <recommendedName>
        <fullName evidence="13">ATP synthase subunit b</fullName>
    </recommendedName>
    <alternativeName>
        <fullName evidence="13">ATP synthase F(0) sector subunit b</fullName>
    </alternativeName>
    <alternativeName>
        <fullName evidence="13">ATPase subunit I</fullName>
    </alternativeName>
    <alternativeName>
        <fullName evidence="13">F-type ATPase subunit b</fullName>
        <shortName evidence="13">F-ATPase subunit b</shortName>
    </alternativeName>
</protein>
<keyword evidence="7 13" id="KW-0406">Ion transport</keyword>
<dbReference type="NCBIfam" id="TIGR03321">
    <property type="entry name" value="alt_F1F0_F0_B"/>
    <property type="match status" value="1"/>
</dbReference>
<evidence type="ECO:0000256" key="1">
    <source>
        <dbReference type="ARBA" id="ARBA00005513"/>
    </source>
</evidence>
<evidence type="ECO:0000256" key="11">
    <source>
        <dbReference type="ARBA" id="ARBA00025614"/>
    </source>
</evidence>
<dbReference type="InterPro" id="IPR017707">
    <property type="entry name" value="Alt_ATP_synth_F0_bsu"/>
</dbReference>
<evidence type="ECO:0000256" key="13">
    <source>
        <dbReference type="HAMAP-Rule" id="MF_01398"/>
    </source>
</evidence>
<evidence type="ECO:0000313" key="16">
    <source>
        <dbReference type="EMBL" id="KIA86012.1"/>
    </source>
</evidence>
<reference evidence="16 17" key="1">
    <citation type="submission" date="2014-10" db="EMBL/GenBank/DDBJ databases">
        <title>Kaistella jeonii genome.</title>
        <authorList>
            <person name="Clayton J.T."/>
            <person name="Newman J.D."/>
        </authorList>
    </citation>
    <scope>NUCLEOTIDE SEQUENCE [LARGE SCALE GENOMIC DNA]</scope>
    <source>
        <strain evidence="16 17">DSM 17048</strain>
    </source>
</reference>
<evidence type="ECO:0000256" key="2">
    <source>
        <dbReference type="ARBA" id="ARBA00022448"/>
    </source>
</evidence>
<dbReference type="GO" id="GO:0046933">
    <property type="term" value="F:proton-transporting ATP synthase activity, rotational mechanism"/>
    <property type="evidence" value="ECO:0007669"/>
    <property type="project" value="UniProtKB-UniRule"/>
</dbReference>
<evidence type="ECO:0000256" key="4">
    <source>
        <dbReference type="ARBA" id="ARBA00022692"/>
    </source>
</evidence>
<gene>
    <name evidence="13" type="primary">atpF</name>
    <name evidence="16" type="ORF">OA86_13925</name>
</gene>
<comment type="caution">
    <text evidence="16">The sequence shown here is derived from an EMBL/GenBank/DDBJ whole genome shotgun (WGS) entry which is preliminary data.</text>
</comment>
<comment type="function">
    <text evidence="11">Component of the F(0) channel, it forms part of the peripheral stalk, linking F(1) to F(0). The b'-subunit is a diverged and duplicated form of b found in plants and photosynthetic bacteria.</text>
</comment>
<evidence type="ECO:0000256" key="10">
    <source>
        <dbReference type="ARBA" id="ARBA00025198"/>
    </source>
</evidence>
<dbReference type="InterPro" id="IPR002146">
    <property type="entry name" value="ATP_synth_b/b'su_bac/chlpt"/>
</dbReference>
<proteinExistence type="inferred from homology"/>
<sequence>MKIDWFTVIAQVINFLILVWLLKKFLYKPILYAVNEREKKISAELKDAAAKKTDAQKEQDDFKKKNDDFDTNKKELIDKAVADANVEKEKLITAAKADANALGTSMEKEFKEKQDQDKKDIAQNTQKQIFSITRKALTELASVSLEAQSVDAFIKHLNAATKEEKKKFIDAFKVNANAILVRSAFDLPEKLQSDITDAVNELLNTKTNLKFKTAPELISGIELSTDGYKIEWSFSEYLNELQKNISSETKQKEIPQKEKDHDET</sequence>
<dbReference type="CDD" id="cd06503">
    <property type="entry name" value="ATP-synt_Fo_b"/>
    <property type="match status" value="1"/>
</dbReference>
<dbReference type="Proteomes" id="UP000031473">
    <property type="component" value="Unassembled WGS sequence"/>
</dbReference>
<organism evidence="16 17">
    <name type="scientific">Kaistella jeonii</name>
    <dbReference type="NCBI Taxonomy" id="266749"/>
    <lineage>
        <taxon>Bacteria</taxon>
        <taxon>Pseudomonadati</taxon>
        <taxon>Bacteroidota</taxon>
        <taxon>Flavobacteriia</taxon>
        <taxon>Flavobacteriales</taxon>
        <taxon>Weeksellaceae</taxon>
        <taxon>Chryseobacterium group</taxon>
        <taxon>Kaistella</taxon>
    </lineage>
</organism>
<keyword evidence="13" id="KW-1003">Cell membrane</keyword>
<evidence type="ECO:0000256" key="8">
    <source>
        <dbReference type="ARBA" id="ARBA00023136"/>
    </source>
</evidence>
<evidence type="ECO:0000256" key="15">
    <source>
        <dbReference type="SAM" id="MobiDB-lite"/>
    </source>
</evidence>
<dbReference type="RefSeq" id="WP_039354479.1">
    <property type="nucleotide sequence ID" value="NZ_FOLA01000016.1"/>
</dbReference>
<comment type="function">
    <text evidence="10 13">F(1)F(0) ATP synthase produces ATP from ADP in the presence of a proton or sodium gradient. F-type ATPases consist of two structural domains, F(1) containing the extramembraneous catalytic core and F(0) containing the membrane proton channel, linked together by a central stalk and a peripheral stalk. During catalysis, ATP synthesis in the catalytic domain of F(1) is coupled via a rotary mechanism of the central stalk subunits to proton translocation.</text>
</comment>
<dbReference type="PANTHER" id="PTHR33445">
    <property type="entry name" value="ATP SYNTHASE SUBUNIT B', CHLOROPLASTIC"/>
    <property type="match status" value="1"/>
</dbReference>
<keyword evidence="9 13" id="KW-0066">ATP synthesis</keyword>